<evidence type="ECO:0000313" key="3">
    <source>
        <dbReference type="EMBL" id="TWX68199.1"/>
    </source>
</evidence>
<comment type="caution">
    <text evidence="3">The sequence shown here is derived from an EMBL/GenBank/DDBJ whole genome shotgun (WGS) entry which is preliminary data.</text>
</comment>
<evidence type="ECO:0000313" key="4">
    <source>
        <dbReference type="Proteomes" id="UP000321525"/>
    </source>
</evidence>
<name>A0A5C6QH83_9GAMM</name>
<dbReference type="Proteomes" id="UP000321525">
    <property type="component" value="Unassembled WGS sequence"/>
</dbReference>
<feature type="transmembrane region" description="Helical" evidence="1">
    <location>
        <begin position="134"/>
        <end position="161"/>
    </location>
</feature>
<proteinExistence type="predicted"/>
<dbReference type="EMBL" id="VOLQ01000011">
    <property type="protein sequence ID" value="TWX68199.1"/>
    <property type="molecule type" value="Genomic_DNA"/>
</dbReference>
<keyword evidence="1" id="KW-0812">Transmembrane</keyword>
<dbReference type="Proteomes" id="UP000321917">
    <property type="component" value="Unassembled WGS sequence"/>
</dbReference>
<feature type="transmembrane region" description="Helical" evidence="1">
    <location>
        <begin position="173"/>
        <end position="193"/>
    </location>
</feature>
<evidence type="ECO:0000313" key="2">
    <source>
        <dbReference type="EMBL" id="TWX59172.1"/>
    </source>
</evidence>
<evidence type="ECO:0000313" key="5">
    <source>
        <dbReference type="Proteomes" id="UP000321917"/>
    </source>
</evidence>
<feature type="transmembrane region" description="Helical" evidence="1">
    <location>
        <begin position="6"/>
        <end position="25"/>
    </location>
</feature>
<feature type="transmembrane region" description="Helical" evidence="1">
    <location>
        <begin position="107"/>
        <end position="128"/>
    </location>
</feature>
<evidence type="ECO:0000256" key="1">
    <source>
        <dbReference type="SAM" id="Phobius"/>
    </source>
</evidence>
<dbReference type="AlphaFoldDB" id="A0A5C6QH83"/>
<organism evidence="3 5">
    <name type="scientific">Colwellia hornerae</name>
    <dbReference type="NCBI Taxonomy" id="89402"/>
    <lineage>
        <taxon>Bacteria</taxon>
        <taxon>Pseudomonadati</taxon>
        <taxon>Pseudomonadota</taxon>
        <taxon>Gammaproteobacteria</taxon>
        <taxon>Alteromonadales</taxon>
        <taxon>Colwelliaceae</taxon>
        <taxon>Colwellia</taxon>
    </lineage>
</organism>
<keyword evidence="1" id="KW-1133">Transmembrane helix</keyword>
<feature type="transmembrane region" description="Helical" evidence="1">
    <location>
        <begin position="231"/>
        <end position="250"/>
    </location>
</feature>
<protein>
    <recommendedName>
        <fullName evidence="6">FTR1 family iron permease</fullName>
    </recommendedName>
</protein>
<dbReference type="EMBL" id="VOLR01000013">
    <property type="protein sequence ID" value="TWX59172.1"/>
    <property type="molecule type" value="Genomic_DNA"/>
</dbReference>
<sequence length="265" mass="30199">MLINTVLLFLSNSLVIFMVLALLLSIKNKLQLCGITLICGALVGVSFMSLLWLYIDEISQLFDDTGLEWFYACIHILVYILILHFIHHSNTSVNIANNNKQSWYAGAILAFVIMLQGTNFLIYFVGYWSQTDVANALFIGVVLGTGICISISILLYFFCIFLNERFYGRSTEVIFILFACGLFNKTSDLLLQIDFLPSSHMIFDVNFIVREKSELGHFLKALFGYDASPTLLQIGLYLSALLIAFFWCLFPEKPWRFTRVKQVIS</sequence>
<dbReference type="OrthoDB" id="5764104at2"/>
<accession>A0A5C6QH83</accession>
<reference evidence="3 5" key="1">
    <citation type="submission" date="2019-07" db="EMBL/GenBank/DDBJ databases">
        <title>Genomes of sea-ice associated Colwellia species.</title>
        <authorList>
            <person name="Bowman J.P."/>
        </authorList>
    </citation>
    <scope>NUCLEOTIDE SEQUENCE [LARGE SCALE GENOMIC DNA]</scope>
    <source>
        <strain evidence="2 4">ACAM 607</strain>
        <strain evidence="3 5">IC036</strain>
    </source>
</reference>
<gene>
    <name evidence="2" type="ORF">ESZ26_10680</name>
    <name evidence="3" type="ORF">ESZ27_07615</name>
</gene>
<keyword evidence="4" id="KW-1185">Reference proteome</keyword>
<evidence type="ECO:0008006" key="6">
    <source>
        <dbReference type="Google" id="ProtNLM"/>
    </source>
</evidence>
<feature type="transmembrane region" description="Helical" evidence="1">
    <location>
        <begin position="32"/>
        <end position="55"/>
    </location>
</feature>
<feature type="transmembrane region" description="Helical" evidence="1">
    <location>
        <begin position="67"/>
        <end position="86"/>
    </location>
</feature>
<dbReference type="RefSeq" id="WP_146799615.1">
    <property type="nucleotide sequence ID" value="NZ_VOLP01000013.1"/>
</dbReference>
<keyword evidence="1" id="KW-0472">Membrane</keyword>